<dbReference type="EMBL" id="CM042884">
    <property type="protein sequence ID" value="KAI4370776.1"/>
    <property type="molecule type" value="Genomic_DNA"/>
</dbReference>
<keyword evidence="2" id="KW-1185">Reference proteome</keyword>
<accession>A0ACB9QYY7</accession>
<name>A0ACB9QYY7_9MYRT</name>
<proteinExistence type="predicted"/>
<protein>
    <submittedName>
        <fullName evidence="1">Uncharacterized protein</fullName>
    </submittedName>
</protein>
<evidence type="ECO:0000313" key="1">
    <source>
        <dbReference type="EMBL" id="KAI4370776.1"/>
    </source>
</evidence>
<organism evidence="1 2">
    <name type="scientific">Melastoma candidum</name>
    <dbReference type="NCBI Taxonomy" id="119954"/>
    <lineage>
        <taxon>Eukaryota</taxon>
        <taxon>Viridiplantae</taxon>
        <taxon>Streptophyta</taxon>
        <taxon>Embryophyta</taxon>
        <taxon>Tracheophyta</taxon>
        <taxon>Spermatophyta</taxon>
        <taxon>Magnoliopsida</taxon>
        <taxon>eudicotyledons</taxon>
        <taxon>Gunneridae</taxon>
        <taxon>Pentapetalae</taxon>
        <taxon>rosids</taxon>
        <taxon>malvids</taxon>
        <taxon>Myrtales</taxon>
        <taxon>Melastomataceae</taxon>
        <taxon>Melastomatoideae</taxon>
        <taxon>Melastomateae</taxon>
        <taxon>Melastoma</taxon>
    </lineage>
</organism>
<sequence length="222" mass="25403">MGTLSCITPHVQVCYHTGYRDCMIKERKFVVELNQKFQRCRLPRIFCSVNTAAGHPDNSKKINFQPLINKATDIWNNMPQAVKIFPLDTTFWNFIQLTIDLILAVVKLLSVPLLVVSSLSEMSYCAHQRKLLLVPFPFLLGVAVAWVFKETLLELSPLLKEGRTEVPWHVIAIAIVFTLVKLPGPYYPYWGRMLLPHMANGALLSSLWFAYQWLKKSPEASK</sequence>
<dbReference type="Proteomes" id="UP001057402">
    <property type="component" value="Chromosome 5"/>
</dbReference>
<gene>
    <name evidence="1" type="ORF">MLD38_019086</name>
</gene>
<comment type="caution">
    <text evidence="1">The sequence shown here is derived from an EMBL/GenBank/DDBJ whole genome shotgun (WGS) entry which is preliminary data.</text>
</comment>
<evidence type="ECO:0000313" key="2">
    <source>
        <dbReference type="Proteomes" id="UP001057402"/>
    </source>
</evidence>
<reference evidence="2" key="1">
    <citation type="journal article" date="2023" name="Front. Plant Sci.">
        <title>Chromosomal-level genome assembly of Melastoma candidum provides insights into trichome evolution.</title>
        <authorList>
            <person name="Zhong Y."/>
            <person name="Wu W."/>
            <person name="Sun C."/>
            <person name="Zou P."/>
            <person name="Liu Y."/>
            <person name="Dai S."/>
            <person name="Zhou R."/>
        </authorList>
    </citation>
    <scope>NUCLEOTIDE SEQUENCE [LARGE SCALE GENOMIC DNA]</scope>
</reference>